<dbReference type="Proteomes" id="UP000676967">
    <property type="component" value="Chromosome"/>
</dbReference>
<evidence type="ECO:0000256" key="1">
    <source>
        <dbReference type="SAM" id="MobiDB-lite"/>
    </source>
</evidence>
<evidence type="ECO:0000313" key="4">
    <source>
        <dbReference type="EMBL" id="BCJ39928.1"/>
    </source>
</evidence>
<dbReference type="PROSITE" id="PS51318">
    <property type="entry name" value="TAT"/>
    <property type="match status" value="1"/>
</dbReference>
<keyword evidence="5" id="KW-1185">Reference proteome</keyword>
<protein>
    <recommendedName>
        <fullName evidence="3">Alpha/beta hydrolase domain-containing protein</fullName>
    </recommendedName>
</protein>
<dbReference type="Pfam" id="PF20091">
    <property type="entry name" value="Abhydrolase_10"/>
    <property type="match status" value="1"/>
</dbReference>
<evidence type="ECO:0000256" key="2">
    <source>
        <dbReference type="SAM" id="SignalP"/>
    </source>
</evidence>
<proteinExistence type="predicted"/>
<feature type="chain" id="PRO_5045787896" description="Alpha/beta hydrolase domain-containing protein" evidence="2">
    <location>
        <begin position="36"/>
        <end position="515"/>
    </location>
</feature>
<reference evidence="4 5" key="1">
    <citation type="submission" date="2020-08" db="EMBL/GenBank/DDBJ databases">
        <title>Whole genome shotgun sequence of Actinoplanes ianthinogenes NBRC 13996.</title>
        <authorList>
            <person name="Komaki H."/>
            <person name="Tamura T."/>
        </authorList>
    </citation>
    <scope>NUCLEOTIDE SEQUENCE [LARGE SCALE GENOMIC DNA]</scope>
    <source>
        <strain evidence="4 5">NBRC 13996</strain>
    </source>
</reference>
<accession>A0ABN6C498</accession>
<evidence type="ECO:0000259" key="3">
    <source>
        <dbReference type="Pfam" id="PF20091"/>
    </source>
</evidence>
<evidence type="ECO:0000313" key="5">
    <source>
        <dbReference type="Proteomes" id="UP000676967"/>
    </source>
</evidence>
<gene>
    <name evidence="4" type="ORF">Aiant_05850</name>
</gene>
<dbReference type="InterPro" id="IPR045394">
    <property type="entry name" value="Abhydrolase_dom"/>
</dbReference>
<dbReference type="InterPro" id="IPR006311">
    <property type="entry name" value="TAT_signal"/>
</dbReference>
<organism evidence="4 5">
    <name type="scientific">Actinoplanes ianthinogenes</name>
    <dbReference type="NCBI Taxonomy" id="122358"/>
    <lineage>
        <taxon>Bacteria</taxon>
        <taxon>Bacillati</taxon>
        <taxon>Actinomycetota</taxon>
        <taxon>Actinomycetes</taxon>
        <taxon>Micromonosporales</taxon>
        <taxon>Micromonosporaceae</taxon>
        <taxon>Actinoplanes</taxon>
    </lineage>
</organism>
<feature type="region of interest" description="Disordered" evidence="1">
    <location>
        <begin position="331"/>
        <end position="362"/>
    </location>
</feature>
<dbReference type="EMBL" id="AP023356">
    <property type="protein sequence ID" value="BCJ39928.1"/>
    <property type="molecule type" value="Genomic_DNA"/>
</dbReference>
<keyword evidence="2" id="KW-0732">Signal</keyword>
<name>A0ABN6C498_9ACTN</name>
<sequence>MTTPSSVPHRPRRRLQLIAAMAVAAVALSTGPVPGAAVAAAAPALVPSPAITVPPAGTHGFPFLAEAENLAAAGYTESEYFLSGVASSYVGLGVLGPSGRWPVAVAGRAAYRTRMLVRRPADPARFNGTVVVEWLNVSGQVDLSPDYWFAHDELLRAGYAWVGVSAQKVGVDGGIGDLPGLRQWDPARYATLSHPGDQFSYDIFSQAGQALRTPDGPNPLAGLDIRTVLADGESQSALRMTTYVNAVHPVAQVYDGFLIHSNSALAAPIDARGLGMPPAVRIRTDLQQPTFVVLTETDVVGHAPARQPDTATVHTWELAGTAHGDQWALDLGDPTLRRSLGSQTPAPDCPAGSAPPNDGPGHYGVAAALAHLTTWAQGGQAPPAASPVTVLGGVVIRDATTGLARGGLRLPDVTVPTRTLSGLRAIGGGPFCGLYGAHDPWNADADGWDRHDAGDPSDPVAPVSPEPDLTALYPTHARYVAAVRAAADAAVAAGYLLPPDAAQIVATAQASPIGG</sequence>
<feature type="signal peptide" evidence="2">
    <location>
        <begin position="1"/>
        <end position="35"/>
    </location>
</feature>
<feature type="domain" description="Alpha/beta hydrolase" evidence="3">
    <location>
        <begin position="53"/>
        <end position="506"/>
    </location>
</feature>